<evidence type="ECO:0000256" key="3">
    <source>
        <dbReference type="ARBA" id="ARBA00022989"/>
    </source>
</evidence>
<protein>
    <submittedName>
        <fullName evidence="7">Peptide ABC transporter permease</fullName>
    </submittedName>
</protein>
<organism evidence="7 8">
    <name type="scientific">Clostridium disporicum</name>
    <dbReference type="NCBI Taxonomy" id="84024"/>
    <lineage>
        <taxon>Bacteria</taxon>
        <taxon>Bacillati</taxon>
        <taxon>Bacillota</taxon>
        <taxon>Clostridia</taxon>
        <taxon>Eubacteriales</taxon>
        <taxon>Clostridiaceae</taxon>
        <taxon>Clostridium</taxon>
    </lineage>
</organism>
<feature type="transmembrane region" description="Helical" evidence="5">
    <location>
        <begin position="190"/>
        <end position="210"/>
    </location>
</feature>
<keyword evidence="2 5" id="KW-0812">Transmembrane</keyword>
<evidence type="ECO:0000313" key="8">
    <source>
        <dbReference type="Proteomes" id="UP000095594"/>
    </source>
</evidence>
<dbReference type="CDD" id="cd06261">
    <property type="entry name" value="TM_PBP2"/>
    <property type="match status" value="1"/>
</dbReference>
<evidence type="ECO:0000313" key="7">
    <source>
        <dbReference type="EMBL" id="CUO55940.1"/>
    </source>
</evidence>
<dbReference type="Proteomes" id="UP000095594">
    <property type="component" value="Unassembled WGS sequence"/>
</dbReference>
<dbReference type="AlphaFoldDB" id="A0A174G4Y0"/>
<keyword evidence="3 5" id="KW-1133">Transmembrane helix</keyword>
<dbReference type="GO" id="GO:0005886">
    <property type="term" value="C:plasma membrane"/>
    <property type="evidence" value="ECO:0007669"/>
    <property type="project" value="UniProtKB-SubCell"/>
</dbReference>
<dbReference type="InterPro" id="IPR000515">
    <property type="entry name" value="MetI-like"/>
</dbReference>
<feature type="transmembrane region" description="Helical" evidence="5">
    <location>
        <begin position="7"/>
        <end position="25"/>
    </location>
</feature>
<evidence type="ECO:0000256" key="1">
    <source>
        <dbReference type="ARBA" id="ARBA00004141"/>
    </source>
</evidence>
<dbReference type="InterPro" id="IPR035906">
    <property type="entry name" value="MetI-like_sf"/>
</dbReference>
<dbReference type="EMBL" id="CYZX01000011">
    <property type="protein sequence ID" value="CUO55940.1"/>
    <property type="molecule type" value="Genomic_DNA"/>
</dbReference>
<dbReference type="SUPFAM" id="SSF161098">
    <property type="entry name" value="MetI-like"/>
    <property type="match status" value="1"/>
</dbReference>
<dbReference type="PROSITE" id="PS50928">
    <property type="entry name" value="ABC_TM1"/>
    <property type="match status" value="1"/>
</dbReference>
<keyword evidence="4 5" id="KW-0472">Membrane</keyword>
<dbReference type="RefSeq" id="WP_055265754.1">
    <property type="nucleotide sequence ID" value="NZ_CABIXQ010000011.1"/>
</dbReference>
<comment type="similarity">
    <text evidence="5">Belongs to the binding-protein-dependent transport system permease family.</text>
</comment>
<evidence type="ECO:0000256" key="2">
    <source>
        <dbReference type="ARBA" id="ARBA00022692"/>
    </source>
</evidence>
<dbReference type="PANTHER" id="PTHR43376:SF1">
    <property type="entry name" value="OLIGOPEPTIDE TRANSPORT SYSTEM PERMEASE PROTEIN"/>
    <property type="match status" value="1"/>
</dbReference>
<accession>A0A174G4Y0</accession>
<name>A0A174G4Y0_9CLOT</name>
<evidence type="ECO:0000256" key="4">
    <source>
        <dbReference type="ARBA" id="ARBA00023136"/>
    </source>
</evidence>
<dbReference type="PANTHER" id="PTHR43376">
    <property type="entry name" value="OLIGOPEPTIDE TRANSPORT SYSTEM PERMEASE PROTEIN"/>
    <property type="match status" value="1"/>
</dbReference>
<feature type="transmembrane region" description="Helical" evidence="5">
    <location>
        <begin position="247"/>
        <end position="269"/>
    </location>
</feature>
<evidence type="ECO:0000259" key="6">
    <source>
        <dbReference type="PROSITE" id="PS50928"/>
    </source>
</evidence>
<reference evidence="7 8" key="1">
    <citation type="submission" date="2015-09" db="EMBL/GenBank/DDBJ databases">
        <authorList>
            <consortium name="Pathogen Informatics"/>
        </authorList>
    </citation>
    <scope>NUCLEOTIDE SEQUENCE [LARGE SCALE GENOMIC DNA]</scope>
    <source>
        <strain evidence="7 8">2789STDY5834856</strain>
    </source>
</reference>
<feature type="transmembrane region" description="Helical" evidence="5">
    <location>
        <begin position="103"/>
        <end position="130"/>
    </location>
</feature>
<dbReference type="Pfam" id="PF00528">
    <property type="entry name" value="BPD_transp_1"/>
    <property type="match status" value="1"/>
</dbReference>
<keyword evidence="5" id="KW-0813">Transport</keyword>
<sequence length="329" mass="36550">MRYILKRFSFYFMAFIGAFTLNFFLPRLMPGDPVQMRIGELARQGGKVDPSTIQAIEKMFGINSNEPLIITYFKNFVDILKGDWGVSFTNNLYPVTEVIKRPLGWTVFLCGTALIISFIINTALGIFVAWRRGSRLDTTVTVGGQIMANIPAIIIALTLSYTLAYSGIFPKGYAVTPLLYAKGFEYVKDVAYHAFLPVTAIIISSFGGIMGMRANMINQLGEDYIVMGVAKGVPDKKIMFKYCARNALLPVVTSFAMSVGFLLGGQLLVENIFNYPGLGKLMIQAINGRDYPLMQGILLMTTILMLTTNFIADISVFILDPRIRRQSGE</sequence>
<gene>
    <name evidence="7" type="primary">nikB_2</name>
    <name evidence="7" type="ORF">ERS852471_01777</name>
</gene>
<evidence type="ECO:0000256" key="5">
    <source>
        <dbReference type="RuleBase" id="RU363032"/>
    </source>
</evidence>
<dbReference type="Gene3D" id="1.10.3720.10">
    <property type="entry name" value="MetI-like"/>
    <property type="match status" value="1"/>
</dbReference>
<feature type="transmembrane region" description="Helical" evidence="5">
    <location>
        <begin position="297"/>
        <end position="319"/>
    </location>
</feature>
<feature type="domain" description="ABC transmembrane type-1" evidence="6">
    <location>
        <begin position="103"/>
        <end position="312"/>
    </location>
</feature>
<dbReference type="GO" id="GO:0055085">
    <property type="term" value="P:transmembrane transport"/>
    <property type="evidence" value="ECO:0007669"/>
    <property type="project" value="InterPro"/>
</dbReference>
<proteinExistence type="inferred from homology"/>
<comment type="subcellular location">
    <subcellularLocation>
        <location evidence="5">Cell membrane</location>
        <topology evidence="5">Multi-pass membrane protein</topology>
    </subcellularLocation>
    <subcellularLocation>
        <location evidence="1">Membrane</location>
        <topology evidence="1">Multi-pass membrane protein</topology>
    </subcellularLocation>
</comment>
<dbReference type="OrthoDB" id="9773221at2"/>
<feature type="transmembrane region" description="Helical" evidence="5">
    <location>
        <begin position="150"/>
        <end position="170"/>
    </location>
</feature>